<dbReference type="Proteomes" id="UP000708208">
    <property type="component" value="Unassembled WGS sequence"/>
</dbReference>
<proteinExistence type="predicted"/>
<dbReference type="EMBL" id="CAJVCH010531440">
    <property type="protein sequence ID" value="CAG7824037.1"/>
    <property type="molecule type" value="Genomic_DNA"/>
</dbReference>
<sequence>MAGLVPEWDSRRRPSVFLELGSKKEKDWIARVQSAEHHWFKCRWHKPISASARTQREDSRIGVFFSPLSFWW</sequence>
<accession>A0A8J2PCR1</accession>
<comment type="caution">
    <text evidence="1">The sequence shown here is derived from an EMBL/GenBank/DDBJ whole genome shotgun (WGS) entry which is preliminary data.</text>
</comment>
<evidence type="ECO:0000313" key="2">
    <source>
        <dbReference type="Proteomes" id="UP000708208"/>
    </source>
</evidence>
<name>A0A8J2PCR1_9HEXA</name>
<gene>
    <name evidence="1" type="ORF">AFUS01_LOCUS34217</name>
</gene>
<protein>
    <submittedName>
        <fullName evidence="1">Uncharacterized protein</fullName>
    </submittedName>
</protein>
<organism evidence="1 2">
    <name type="scientific">Allacma fusca</name>
    <dbReference type="NCBI Taxonomy" id="39272"/>
    <lineage>
        <taxon>Eukaryota</taxon>
        <taxon>Metazoa</taxon>
        <taxon>Ecdysozoa</taxon>
        <taxon>Arthropoda</taxon>
        <taxon>Hexapoda</taxon>
        <taxon>Collembola</taxon>
        <taxon>Symphypleona</taxon>
        <taxon>Sminthuridae</taxon>
        <taxon>Allacma</taxon>
    </lineage>
</organism>
<dbReference type="AlphaFoldDB" id="A0A8J2PCR1"/>
<keyword evidence="2" id="KW-1185">Reference proteome</keyword>
<reference evidence="1" key="1">
    <citation type="submission" date="2021-06" db="EMBL/GenBank/DDBJ databases">
        <authorList>
            <person name="Hodson N. C."/>
            <person name="Mongue J. A."/>
            <person name="Jaron S. K."/>
        </authorList>
    </citation>
    <scope>NUCLEOTIDE SEQUENCE</scope>
</reference>
<evidence type="ECO:0000313" key="1">
    <source>
        <dbReference type="EMBL" id="CAG7824037.1"/>
    </source>
</evidence>